<evidence type="ECO:0000256" key="4">
    <source>
        <dbReference type="ARBA" id="ARBA00023136"/>
    </source>
</evidence>
<evidence type="ECO:0000256" key="3">
    <source>
        <dbReference type="ARBA" id="ARBA00022989"/>
    </source>
</evidence>
<dbReference type="AlphaFoldDB" id="A0A4S3KLH2"/>
<reference evidence="7 8" key="1">
    <citation type="submission" date="2017-02" db="EMBL/GenBank/DDBJ databases">
        <title>Whole genome sequencing of Metallibacterium scheffleri DSM 24874 (T).</title>
        <authorList>
            <person name="Kumar S."/>
            <person name="Patil P."/>
            <person name="Patil P.B."/>
        </authorList>
    </citation>
    <scope>NUCLEOTIDE SEQUENCE [LARGE SCALE GENOMIC DNA]</scope>
    <source>
        <strain evidence="7 8">DSM 24874</strain>
    </source>
</reference>
<gene>
    <name evidence="7" type="ORF">B1806_10280</name>
</gene>
<dbReference type="RefSeq" id="WP_081126656.1">
    <property type="nucleotide sequence ID" value="NZ_LDOS01000001.1"/>
</dbReference>
<evidence type="ECO:0000313" key="8">
    <source>
        <dbReference type="Proteomes" id="UP000307749"/>
    </source>
</evidence>
<dbReference type="InterPro" id="IPR019109">
    <property type="entry name" value="MamF_MmsF"/>
</dbReference>
<keyword evidence="4 6" id="KW-0472">Membrane</keyword>
<dbReference type="Proteomes" id="UP000307749">
    <property type="component" value="Unassembled WGS sequence"/>
</dbReference>
<keyword evidence="2 6" id="KW-0812">Transmembrane</keyword>
<dbReference type="EMBL" id="MWQO01000036">
    <property type="protein sequence ID" value="THD09707.1"/>
    <property type="molecule type" value="Genomic_DNA"/>
</dbReference>
<keyword evidence="8" id="KW-1185">Reference proteome</keyword>
<dbReference type="STRING" id="993689.GCA_002077135_01360"/>
<evidence type="ECO:0000256" key="6">
    <source>
        <dbReference type="SAM" id="Phobius"/>
    </source>
</evidence>
<accession>A0A4S3KLH2</accession>
<feature type="transmembrane region" description="Helical" evidence="6">
    <location>
        <begin position="80"/>
        <end position="102"/>
    </location>
</feature>
<proteinExistence type="predicted"/>
<keyword evidence="3 6" id="KW-1133">Transmembrane helix</keyword>
<keyword evidence="7" id="KW-0808">Transferase</keyword>
<name>A0A4S3KLH2_9GAMM</name>
<comment type="subcellular location">
    <subcellularLocation>
        <location evidence="1">Membrane</location>
        <topology evidence="1">Multi-pass membrane protein</topology>
    </subcellularLocation>
</comment>
<feature type="region of interest" description="Disordered" evidence="5">
    <location>
        <begin position="1"/>
        <end position="23"/>
    </location>
</feature>
<evidence type="ECO:0000313" key="7">
    <source>
        <dbReference type="EMBL" id="THD09707.1"/>
    </source>
</evidence>
<dbReference type="GO" id="GO:0016757">
    <property type="term" value="F:glycosyltransferase activity"/>
    <property type="evidence" value="ECO:0007669"/>
    <property type="project" value="UniProtKB-KW"/>
</dbReference>
<comment type="caution">
    <text evidence="7">The sequence shown here is derived from an EMBL/GenBank/DDBJ whole genome shotgun (WGS) entry which is preliminary data.</text>
</comment>
<dbReference type="Pfam" id="PF09685">
    <property type="entry name" value="MamF_MmsF"/>
    <property type="match status" value="1"/>
</dbReference>
<evidence type="ECO:0000256" key="1">
    <source>
        <dbReference type="ARBA" id="ARBA00004141"/>
    </source>
</evidence>
<feature type="compositionally biased region" description="Pro residues" evidence="5">
    <location>
        <begin position="9"/>
        <end position="18"/>
    </location>
</feature>
<evidence type="ECO:0000256" key="5">
    <source>
        <dbReference type="SAM" id="MobiDB-lite"/>
    </source>
</evidence>
<feature type="transmembrane region" description="Helical" evidence="6">
    <location>
        <begin position="34"/>
        <end position="60"/>
    </location>
</feature>
<organism evidence="7 8">
    <name type="scientific">Metallibacterium scheffleri</name>
    <dbReference type="NCBI Taxonomy" id="993689"/>
    <lineage>
        <taxon>Bacteria</taxon>
        <taxon>Pseudomonadati</taxon>
        <taxon>Pseudomonadota</taxon>
        <taxon>Gammaproteobacteria</taxon>
        <taxon>Lysobacterales</taxon>
        <taxon>Rhodanobacteraceae</taxon>
        <taxon>Metallibacterium</taxon>
    </lineage>
</organism>
<sequence length="136" mass="15077">MSEETQYTTPPPPPPPTASAPAQSSEMDQRNWAMFTHLSALLGLVSGLGFILGPLVLWLIKKEQMPLVNEAGKEAVNFQLTMLIAFLVSWVLMLMLIGFLLIPLVVVFDVVMSIIAAVQTSNGTRYRYPLTIRFIN</sequence>
<protein>
    <submittedName>
        <fullName evidence="7">Orotate phosphoribosyltransferase</fullName>
    </submittedName>
</protein>
<keyword evidence="7" id="KW-0328">Glycosyltransferase</keyword>
<evidence type="ECO:0000256" key="2">
    <source>
        <dbReference type="ARBA" id="ARBA00022692"/>
    </source>
</evidence>